<gene>
    <name evidence="2" type="ORF">Pmani_018785</name>
</gene>
<proteinExistence type="predicted"/>
<protein>
    <submittedName>
        <fullName evidence="2">Uncharacterized protein</fullName>
    </submittedName>
</protein>
<accession>A0AAE1U470</accession>
<feature type="region of interest" description="Disordered" evidence="1">
    <location>
        <begin position="1"/>
        <end position="20"/>
    </location>
</feature>
<evidence type="ECO:0000256" key="1">
    <source>
        <dbReference type="SAM" id="MobiDB-lite"/>
    </source>
</evidence>
<keyword evidence="3" id="KW-1185">Reference proteome</keyword>
<comment type="caution">
    <text evidence="2">The sequence shown here is derived from an EMBL/GenBank/DDBJ whole genome shotgun (WGS) entry which is preliminary data.</text>
</comment>
<sequence>MIKEKAGYNEYEGTEDKEPMRVRVGKNREWDKEERGRHERPSERRGEFEFRLGYRWKRHGIQVNLNL</sequence>
<evidence type="ECO:0000313" key="3">
    <source>
        <dbReference type="Proteomes" id="UP001292094"/>
    </source>
</evidence>
<name>A0AAE1U470_9EUCA</name>
<feature type="region of interest" description="Disordered" evidence="1">
    <location>
        <begin position="26"/>
        <end position="45"/>
    </location>
</feature>
<dbReference type="AlphaFoldDB" id="A0AAE1U470"/>
<organism evidence="2 3">
    <name type="scientific">Petrolisthes manimaculis</name>
    <dbReference type="NCBI Taxonomy" id="1843537"/>
    <lineage>
        <taxon>Eukaryota</taxon>
        <taxon>Metazoa</taxon>
        <taxon>Ecdysozoa</taxon>
        <taxon>Arthropoda</taxon>
        <taxon>Crustacea</taxon>
        <taxon>Multicrustacea</taxon>
        <taxon>Malacostraca</taxon>
        <taxon>Eumalacostraca</taxon>
        <taxon>Eucarida</taxon>
        <taxon>Decapoda</taxon>
        <taxon>Pleocyemata</taxon>
        <taxon>Anomura</taxon>
        <taxon>Galatheoidea</taxon>
        <taxon>Porcellanidae</taxon>
        <taxon>Petrolisthes</taxon>
    </lineage>
</organism>
<reference evidence="2" key="1">
    <citation type="submission" date="2023-11" db="EMBL/GenBank/DDBJ databases">
        <title>Genome assemblies of two species of porcelain crab, Petrolisthes cinctipes and Petrolisthes manimaculis (Anomura: Porcellanidae).</title>
        <authorList>
            <person name="Angst P."/>
        </authorList>
    </citation>
    <scope>NUCLEOTIDE SEQUENCE</scope>
    <source>
        <strain evidence="2">PB745_02</strain>
        <tissue evidence="2">Gill</tissue>
    </source>
</reference>
<evidence type="ECO:0000313" key="2">
    <source>
        <dbReference type="EMBL" id="KAK4309588.1"/>
    </source>
</evidence>
<dbReference type="EMBL" id="JAWZYT010001733">
    <property type="protein sequence ID" value="KAK4309588.1"/>
    <property type="molecule type" value="Genomic_DNA"/>
</dbReference>
<dbReference type="Proteomes" id="UP001292094">
    <property type="component" value="Unassembled WGS sequence"/>
</dbReference>